<accession>A0A1K0FVJ9</accession>
<feature type="chain" id="PRO_5009663921" description="Secreted protein" evidence="1">
    <location>
        <begin position="29"/>
        <end position="92"/>
    </location>
</feature>
<gene>
    <name evidence="2" type="ORF">UBRO_20134</name>
</gene>
<feature type="signal peptide" evidence="1">
    <location>
        <begin position="1"/>
        <end position="28"/>
    </location>
</feature>
<sequence length="92" mass="9963">MYTVLPATLLLSLLRLLSLLGMYALLDTAPTASTLGPVGVSSCPYSCSSCSLWSRRPSAASSLIGVSWDRMAAQEELEPYEETMCRNRESGK</sequence>
<keyword evidence="1" id="KW-0732">Signal</keyword>
<organism evidence="2 3">
    <name type="scientific">Ustilago bromivora</name>
    <dbReference type="NCBI Taxonomy" id="307758"/>
    <lineage>
        <taxon>Eukaryota</taxon>
        <taxon>Fungi</taxon>
        <taxon>Dikarya</taxon>
        <taxon>Basidiomycota</taxon>
        <taxon>Ustilaginomycotina</taxon>
        <taxon>Ustilaginomycetes</taxon>
        <taxon>Ustilaginales</taxon>
        <taxon>Ustilaginaceae</taxon>
        <taxon>Ustilago</taxon>
    </lineage>
</organism>
<proteinExistence type="predicted"/>
<evidence type="ECO:0000313" key="2">
    <source>
        <dbReference type="EMBL" id="SAM61563.1"/>
    </source>
</evidence>
<evidence type="ECO:0000313" key="3">
    <source>
        <dbReference type="Proteomes" id="UP000179920"/>
    </source>
</evidence>
<dbReference type="EMBL" id="LT558117">
    <property type="protein sequence ID" value="SAM61563.1"/>
    <property type="molecule type" value="Genomic_DNA"/>
</dbReference>
<evidence type="ECO:0000256" key="1">
    <source>
        <dbReference type="SAM" id="SignalP"/>
    </source>
</evidence>
<dbReference type="AlphaFoldDB" id="A0A1K0FVJ9"/>
<reference evidence="3" key="1">
    <citation type="submission" date="2016-04" db="EMBL/GenBank/DDBJ databases">
        <authorList>
            <person name="Guldener U."/>
            <person name="Guldener U."/>
        </authorList>
    </citation>
    <scope>NUCLEOTIDE SEQUENCE [LARGE SCALE GENOMIC DNA]</scope>
    <source>
        <strain evidence="3">UB2112</strain>
    </source>
</reference>
<protein>
    <recommendedName>
        <fullName evidence="4">Secreted protein</fullName>
    </recommendedName>
</protein>
<evidence type="ECO:0008006" key="4">
    <source>
        <dbReference type="Google" id="ProtNLM"/>
    </source>
</evidence>
<name>A0A1K0FVJ9_9BASI</name>
<dbReference type="Proteomes" id="UP000179920">
    <property type="component" value="Chromosome I"/>
</dbReference>